<feature type="region of interest" description="Disordered" evidence="1">
    <location>
        <begin position="1"/>
        <end position="26"/>
    </location>
</feature>
<reference evidence="2" key="1">
    <citation type="submission" date="2014-07" db="EMBL/GenBank/DDBJ databases">
        <title>Identification of a novel salt tolerance gene in wild soybean by whole-genome sequencing.</title>
        <authorList>
            <person name="Lam H.-M."/>
            <person name="Qi X."/>
            <person name="Li M.-W."/>
            <person name="Liu X."/>
            <person name="Xie M."/>
            <person name="Ni M."/>
            <person name="Xu X."/>
        </authorList>
    </citation>
    <scope>NUCLEOTIDE SEQUENCE [LARGE SCALE GENOMIC DNA]</scope>
    <source>
        <tissue evidence="2">Root</tissue>
    </source>
</reference>
<dbReference type="AlphaFoldDB" id="A0A0B2QIA4"/>
<organism evidence="2">
    <name type="scientific">Glycine soja</name>
    <name type="common">Wild soybean</name>
    <dbReference type="NCBI Taxonomy" id="3848"/>
    <lineage>
        <taxon>Eukaryota</taxon>
        <taxon>Viridiplantae</taxon>
        <taxon>Streptophyta</taxon>
        <taxon>Embryophyta</taxon>
        <taxon>Tracheophyta</taxon>
        <taxon>Spermatophyta</taxon>
        <taxon>Magnoliopsida</taxon>
        <taxon>eudicotyledons</taxon>
        <taxon>Gunneridae</taxon>
        <taxon>Pentapetalae</taxon>
        <taxon>rosids</taxon>
        <taxon>fabids</taxon>
        <taxon>Fabales</taxon>
        <taxon>Fabaceae</taxon>
        <taxon>Papilionoideae</taxon>
        <taxon>50 kb inversion clade</taxon>
        <taxon>NPAAA clade</taxon>
        <taxon>indigoferoid/millettioid clade</taxon>
        <taxon>Phaseoleae</taxon>
        <taxon>Glycine</taxon>
        <taxon>Glycine subgen. Soja</taxon>
    </lineage>
</organism>
<proteinExistence type="predicted"/>
<evidence type="ECO:0000313" key="2">
    <source>
        <dbReference type="EMBL" id="KHN19949.1"/>
    </source>
</evidence>
<gene>
    <name evidence="2" type="ORF">glysoja_045170</name>
</gene>
<name>A0A0B2QIA4_GLYSO</name>
<dbReference type="Proteomes" id="UP000053555">
    <property type="component" value="Unassembled WGS sequence"/>
</dbReference>
<sequence length="228" mass="25993">MTTDKQSGNNGEGWRRGSRGLTTTSATKKMILNLEPELERHPAVRAQRSLRRNNCREKDLPNSLENSPETPPVIQLNEIFGSFVKLNCYPTAIPISKPCYTSILINGLEREIAVEWCFNDKLFDLVFILACFRVLCFAGWRSNSYEAPIPDTTRSRDTYRGQLANMITYSSILDALCKNDHPKAIGLFKKTKDQGVQNRLCTHPRYLWMDCAKWKTSECKNDFSGSTD</sequence>
<accession>A0A0B2QIA4</accession>
<evidence type="ECO:0000256" key="1">
    <source>
        <dbReference type="SAM" id="MobiDB-lite"/>
    </source>
</evidence>
<dbReference type="EMBL" id="KN658574">
    <property type="protein sequence ID" value="KHN19949.1"/>
    <property type="molecule type" value="Genomic_DNA"/>
</dbReference>
<protein>
    <submittedName>
        <fullName evidence="2">Uncharacterized protein</fullName>
    </submittedName>
</protein>